<dbReference type="HOGENOM" id="CLU_1453951_0_0_1"/>
<evidence type="ECO:0000313" key="2">
    <source>
        <dbReference type="MGI" id="MGI:3704402"/>
    </source>
</evidence>
<dbReference type="MGI" id="MGI:3704402">
    <property type="gene designation" value="A530084C06Rik"/>
</dbReference>
<dbReference type="AGR" id="MGI:3704402"/>
<reference evidence="1" key="8">
    <citation type="journal article" date="2005" name="Science">
        <title>Antisense Transcription in the Mammalian Transcriptome.</title>
        <authorList>
            <consortium name="RIKEN Genome Exploration Research Group and Genome Science Group (Genome Network Project Core Group) and the FANTOM Consortium"/>
        </authorList>
    </citation>
    <scope>NUCLEOTIDE SEQUENCE</scope>
    <source>
        <strain evidence="1">C57BL/6J</strain>
        <tissue evidence="1">Aorta and vein</tissue>
    </source>
</reference>
<evidence type="ECO:0000313" key="1">
    <source>
        <dbReference type="EMBL" id="BAE23868.1"/>
    </source>
</evidence>
<accession>Q3UTW2</accession>
<dbReference type="FunCoup" id="Q3UTW2">
    <property type="interactions" value="3"/>
</dbReference>
<reference evidence="1" key="1">
    <citation type="journal article" date="1999" name="Methods Enzymol.">
        <title>High-efficiency full-length cDNA cloning.</title>
        <authorList>
            <person name="Carninci P."/>
            <person name="Hayashizaki Y."/>
        </authorList>
    </citation>
    <scope>NUCLEOTIDE SEQUENCE</scope>
    <source>
        <strain evidence="1">C57BL/6J</strain>
        <tissue evidence="1">Aorta and vein</tissue>
    </source>
</reference>
<reference evidence="1" key="3">
    <citation type="journal article" date="2000" name="Genome Res.">
        <title>RIKEN integrated sequence analysis (RISA) system--384-format sequencing pipeline with 384 multicapillary sequencer.</title>
        <authorList>
            <person name="Shibata K."/>
            <person name="Itoh M."/>
            <person name="Aizawa K."/>
            <person name="Nagaoka S."/>
            <person name="Sasaki N."/>
            <person name="Carninci P."/>
            <person name="Konno H."/>
            <person name="Akiyama J."/>
            <person name="Nishi K."/>
            <person name="Kitsunai T."/>
            <person name="Tashiro H."/>
            <person name="Itoh M."/>
            <person name="Sumi N."/>
            <person name="Ishii Y."/>
            <person name="Nakamura S."/>
            <person name="Hazama M."/>
            <person name="Nishine T."/>
            <person name="Harada A."/>
            <person name="Yamamoto R."/>
            <person name="Matsumoto H."/>
            <person name="Sakaguchi S."/>
            <person name="Ikegami T."/>
            <person name="Kashiwagi K."/>
            <person name="Fujiwake S."/>
            <person name="Inoue K."/>
            <person name="Togawa Y."/>
            <person name="Izawa M."/>
            <person name="Ohara E."/>
            <person name="Watahiki M."/>
            <person name="Yoneda Y."/>
            <person name="Ishikawa T."/>
            <person name="Ozawa K."/>
            <person name="Tanaka T."/>
            <person name="Matsuura S."/>
            <person name="Kawai J."/>
            <person name="Okazaki Y."/>
            <person name="Muramatsu M."/>
            <person name="Inoue Y."/>
            <person name="Kira A."/>
            <person name="Hayashizaki Y."/>
        </authorList>
    </citation>
    <scope>NUCLEOTIDE SEQUENCE</scope>
    <source>
        <strain evidence="1">C57BL/6J</strain>
        <tissue evidence="1">Aorta and vein</tissue>
    </source>
</reference>
<reference evidence="1" key="6">
    <citation type="submission" date="2004-03" db="EMBL/GenBank/DDBJ databases">
        <authorList>
            <person name="Arakawa T."/>
            <person name="Carninci P."/>
            <person name="Fukuda S."/>
            <person name="Hashizume W."/>
            <person name="Hayashida K."/>
            <person name="Hori F."/>
            <person name="Iida J."/>
            <person name="Imamura K."/>
            <person name="Imotani K."/>
            <person name="Itoh M."/>
            <person name="Kanagawa S."/>
            <person name="Kawai J."/>
            <person name="Kojima M."/>
            <person name="Konno H."/>
            <person name="Murata M."/>
            <person name="Nakamura M."/>
            <person name="Ninomiya N."/>
            <person name="Nishiyori H."/>
            <person name="Nomura K."/>
            <person name="Ohno M."/>
            <person name="Sakazume N."/>
            <person name="Sano H."/>
            <person name="Sasaki D."/>
            <person name="Shibata K."/>
            <person name="Shiraki T."/>
            <person name="Tagami M."/>
            <person name="Tagami Y."/>
            <person name="Waki K."/>
            <person name="Watahiki A."/>
            <person name="Muramatsu M."/>
            <person name="Hayashizaki Y."/>
        </authorList>
    </citation>
    <scope>NUCLEOTIDE SEQUENCE</scope>
    <source>
        <strain evidence="1">C57BL/6J</strain>
        <tissue evidence="1">Aorta and vein</tissue>
    </source>
</reference>
<protein>
    <submittedName>
        <fullName evidence="1">Uncharacterized protein</fullName>
    </submittedName>
</protein>
<dbReference type="VEuPathDB" id="HostDB:ENSMUSG00000090863"/>
<dbReference type="OrthoDB" id="10400301at2759"/>
<dbReference type="AlphaFoldDB" id="Q3UTW2"/>
<dbReference type="STRING" id="10090.ENSMUSP00000129167"/>
<reference evidence="1" key="2">
    <citation type="journal article" date="2000" name="Genome Res.">
        <title>Normalization and subtraction of cap-trapper-selected cDNAs to prepare full-length cDNA libraries for rapid discovery of new genes.</title>
        <authorList>
            <person name="Carninci P."/>
            <person name="Shibata Y."/>
            <person name="Hayatsu N."/>
            <person name="Sugahara Y."/>
            <person name="Shibata K."/>
            <person name="Itoh M."/>
            <person name="Konno H."/>
            <person name="Okazaki Y."/>
            <person name="Muramatsu M."/>
            <person name="Hayashizaki Y."/>
        </authorList>
    </citation>
    <scope>NUCLEOTIDE SEQUENCE</scope>
    <source>
        <strain evidence="1">C57BL/6J</strain>
        <tissue evidence="1">Aorta and vein</tissue>
    </source>
</reference>
<sequence length="186" mass="21105">MGAWAAACTACCARPRRRPRRPRTALPRRPAFCCHQLPPDRLGRSARHSNSSRRRHLPDPRRRCPPPGCWLHSPRLSLRSRHQPRTVEMARRCCRPPPDRCPFCPRGLRVGRTPPISCRRWCFQSGTVTPFLRGRRKRVAPGVAIPWPAESVFSWEGPLLRLSERDAFPKGSPPLGFFLGGVLIVG</sequence>
<proteinExistence type="evidence at transcript level"/>
<dbReference type="RNAct" id="Q3UTW2">
    <property type="molecule type" value="protein"/>
</dbReference>
<reference evidence="1" key="7">
    <citation type="journal article" date="2005" name="Science">
        <title>The Transcriptional Landscape of the Mammalian Genome.</title>
        <authorList>
            <consortium name="The FANTOM Consortium"/>
            <consortium name="Riken Genome Exploration Research Group and Genome Science Group (Genome Network Project Core Group)"/>
        </authorList>
    </citation>
    <scope>NUCLEOTIDE SEQUENCE</scope>
    <source>
        <strain evidence="1">C57BL/6J</strain>
        <tissue evidence="1">Aorta and vein</tissue>
    </source>
</reference>
<dbReference type="PaxDb" id="10090-ENSMUSP00000129167"/>
<reference evidence="1" key="4">
    <citation type="journal article" date="2001" name="Nature">
        <title>Functional annotation of a full-length mouse cDNA collection.</title>
        <authorList>
            <consortium name="The RIKEN Genome Exploration Research Group Phase II Team and the FANTOM Consortium"/>
        </authorList>
    </citation>
    <scope>NUCLEOTIDE SEQUENCE</scope>
    <source>
        <strain evidence="1">C57BL/6J</strain>
        <tissue evidence="1">Aorta and vein</tissue>
    </source>
</reference>
<dbReference type="Bgee" id="ENSMUSG00000090863">
    <property type="expression patterns" value="Expressed in blastoderm cell in morula and 7 other cell types or tissues"/>
</dbReference>
<dbReference type="EMBL" id="AK139028">
    <property type="protein sequence ID" value="BAE23868.1"/>
    <property type="molecule type" value="mRNA"/>
</dbReference>
<organism evidence="1">
    <name type="scientific">Mus musculus</name>
    <name type="common">Mouse</name>
    <dbReference type="NCBI Taxonomy" id="10090"/>
    <lineage>
        <taxon>Eukaryota</taxon>
        <taxon>Metazoa</taxon>
        <taxon>Chordata</taxon>
        <taxon>Craniata</taxon>
        <taxon>Vertebrata</taxon>
        <taxon>Euteleostomi</taxon>
        <taxon>Mammalia</taxon>
        <taxon>Eutheria</taxon>
        <taxon>Euarchontoglires</taxon>
        <taxon>Glires</taxon>
        <taxon>Rodentia</taxon>
        <taxon>Myomorpha</taxon>
        <taxon>Muroidea</taxon>
        <taxon>Muridae</taxon>
        <taxon>Murinae</taxon>
        <taxon>Mus</taxon>
        <taxon>Mus</taxon>
    </lineage>
</organism>
<name>Q3UTW2_MOUSE</name>
<reference evidence="1" key="5">
    <citation type="journal article" date="2002" name="Nature">
        <title>Analysis of the mouse transcriptome based on functional annotation of 60,770 full-length cDNAs.</title>
        <authorList>
            <consortium name="The FANTOM Consortium and the RIKEN Genome Exploration Research Group Phase I and II Team"/>
        </authorList>
    </citation>
    <scope>NUCLEOTIDE SEQUENCE</scope>
    <source>
        <strain evidence="1">C57BL/6J</strain>
        <tissue evidence="1">Aorta and vein</tissue>
    </source>
</reference>
<gene>
    <name evidence="2" type="primary">A530084C06Rik</name>
    <name evidence="2" type="synonym">Foxq1</name>
</gene>